<name>A0A8J1V0B4_OWEFU</name>
<dbReference type="Proteomes" id="UP000749559">
    <property type="component" value="Unassembled WGS sequence"/>
</dbReference>
<comment type="caution">
    <text evidence="2">The sequence shown here is derived from an EMBL/GenBank/DDBJ whole genome shotgun (WGS) entry which is preliminary data.</text>
</comment>
<feature type="compositionally biased region" description="Low complexity" evidence="1">
    <location>
        <begin position="40"/>
        <end position="66"/>
    </location>
</feature>
<proteinExistence type="predicted"/>
<dbReference type="EMBL" id="CAIIXF020000006">
    <property type="protein sequence ID" value="CAH1787835.1"/>
    <property type="molecule type" value="Genomic_DNA"/>
</dbReference>
<dbReference type="Gene3D" id="3.30.70.1820">
    <property type="entry name" value="L1 transposable element, RRM domain"/>
    <property type="match status" value="1"/>
</dbReference>
<feature type="compositionally biased region" description="Polar residues" evidence="1">
    <location>
        <begin position="99"/>
        <end position="111"/>
    </location>
</feature>
<protein>
    <submittedName>
        <fullName evidence="2">Uncharacterized protein</fullName>
    </submittedName>
</protein>
<evidence type="ECO:0000256" key="1">
    <source>
        <dbReference type="SAM" id="MobiDB-lite"/>
    </source>
</evidence>
<dbReference type="AlphaFoldDB" id="A0A8J1V0B4"/>
<feature type="region of interest" description="Disordered" evidence="1">
    <location>
        <begin position="1"/>
        <end position="133"/>
    </location>
</feature>
<dbReference type="OrthoDB" id="10046076at2759"/>
<accession>A0A8J1V0B4</accession>
<feature type="compositionally biased region" description="Polar residues" evidence="1">
    <location>
        <begin position="9"/>
        <end position="39"/>
    </location>
</feature>
<gene>
    <name evidence="2" type="ORF">OFUS_LOCUS13468</name>
</gene>
<sequence length="273" mass="30236">MASPMDTHQPANSLDQSANQSWSSQFSGNIDYSPQQIPQTTSTTTTFTNSRVSNVNMNNNTMSSSSPLPQRQPFVIRPPAFIPPVQNEGGIMVRGPRMPNNSPMNIPSHTPQVHPVHQLSPQQQPSQEDLNRPPTIRDLINLQQHFDGMFQSHHASVEKYVNATIQPIQKKVVSLETQNELLKADVASLQVEVQDLRFACNHNAQYSRRSTIRILGIPETDSENCAEKVVKALIDNNVHPGMKTDDVEVAHRVGRANRPTAGANPKPRHIIGG</sequence>
<feature type="compositionally biased region" description="Polar residues" evidence="1">
    <location>
        <begin position="119"/>
        <end position="128"/>
    </location>
</feature>
<evidence type="ECO:0000313" key="2">
    <source>
        <dbReference type="EMBL" id="CAH1787835.1"/>
    </source>
</evidence>
<reference evidence="2" key="1">
    <citation type="submission" date="2022-03" db="EMBL/GenBank/DDBJ databases">
        <authorList>
            <person name="Martin C."/>
        </authorList>
    </citation>
    <scope>NUCLEOTIDE SEQUENCE</scope>
</reference>
<evidence type="ECO:0000313" key="3">
    <source>
        <dbReference type="Proteomes" id="UP000749559"/>
    </source>
</evidence>
<keyword evidence="3" id="KW-1185">Reference proteome</keyword>
<organism evidence="2 3">
    <name type="scientific">Owenia fusiformis</name>
    <name type="common">Polychaete worm</name>
    <dbReference type="NCBI Taxonomy" id="6347"/>
    <lineage>
        <taxon>Eukaryota</taxon>
        <taxon>Metazoa</taxon>
        <taxon>Spiralia</taxon>
        <taxon>Lophotrochozoa</taxon>
        <taxon>Annelida</taxon>
        <taxon>Polychaeta</taxon>
        <taxon>Sedentaria</taxon>
        <taxon>Canalipalpata</taxon>
        <taxon>Sabellida</taxon>
        <taxon>Oweniida</taxon>
        <taxon>Oweniidae</taxon>
        <taxon>Owenia</taxon>
    </lineage>
</organism>